<dbReference type="Pfam" id="PF00027">
    <property type="entry name" value="cNMP_binding"/>
    <property type="match status" value="1"/>
</dbReference>
<dbReference type="InterPro" id="IPR050397">
    <property type="entry name" value="Env_Response_Regulators"/>
</dbReference>
<dbReference type="GO" id="GO:0005829">
    <property type="term" value="C:cytosol"/>
    <property type="evidence" value="ECO:0007669"/>
    <property type="project" value="TreeGrafter"/>
</dbReference>
<sequence length="265" mass="28957">MYLLGEHSPAVNGLLRAANTACQALTRSLPDKGLAFDFMAGTALLDHIPKGQVIVLRSGTVTAALGGRVGYIHQAGDIFGFEGLHDSHEMTYHAEEAVSLMCYETEAFHAWLSADIGRTRLWNDYLTAVCALFAHAYTDTIKDQHRPQAGFIRFRAGDTILQQNDPIEHVYTMMRGSASVLVDGVEVGTIRDGEMFGTLAAIQQSPRTATVVAREDCTVMAVPEEQFVALLGAHPDTAMQVMRDLARIIGELNRRLAGQARTDRV</sequence>
<feature type="domain" description="Cyclic nucleotide-binding" evidence="1">
    <location>
        <begin position="154"/>
        <end position="248"/>
    </location>
</feature>
<dbReference type="PRINTS" id="PR00103">
    <property type="entry name" value="CAMPKINASE"/>
</dbReference>
<organism evidence="2">
    <name type="scientific">Thermohahella caldifontis</name>
    <dbReference type="NCBI Taxonomy" id="3142973"/>
    <lineage>
        <taxon>Bacteria</taxon>
        <taxon>Pseudomonadati</taxon>
        <taxon>Pseudomonadota</taxon>
        <taxon>Gammaproteobacteria</taxon>
        <taxon>Oceanospirillales</taxon>
        <taxon>Hahellaceae</taxon>
        <taxon>Thermohahella</taxon>
    </lineage>
</organism>
<dbReference type="SUPFAM" id="SSF51206">
    <property type="entry name" value="cAMP-binding domain-like"/>
    <property type="match status" value="1"/>
</dbReference>
<dbReference type="KEGG" id="tcd:AAIA72_13895"/>
<accession>A0AB39UV50</accession>
<name>A0AB39UV50_9GAMM</name>
<dbReference type="Gene3D" id="2.60.120.10">
    <property type="entry name" value="Jelly Rolls"/>
    <property type="match status" value="1"/>
</dbReference>
<dbReference type="CDD" id="cd00038">
    <property type="entry name" value="CAP_ED"/>
    <property type="match status" value="1"/>
</dbReference>
<dbReference type="SMART" id="SM00100">
    <property type="entry name" value="cNMP"/>
    <property type="match status" value="1"/>
</dbReference>
<dbReference type="InterPro" id="IPR000595">
    <property type="entry name" value="cNMP-bd_dom"/>
</dbReference>
<dbReference type="GO" id="GO:0003700">
    <property type="term" value="F:DNA-binding transcription factor activity"/>
    <property type="evidence" value="ECO:0007669"/>
    <property type="project" value="TreeGrafter"/>
</dbReference>
<dbReference type="PROSITE" id="PS50042">
    <property type="entry name" value="CNMP_BINDING_3"/>
    <property type="match status" value="1"/>
</dbReference>
<protein>
    <submittedName>
        <fullName evidence="2">Cyclic nucleotide-binding domain-containing protein</fullName>
    </submittedName>
</protein>
<proteinExistence type="predicted"/>
<reference evidence="2" key="1">
    <citation type="submission" date="2024-05" db="EMBL/GenBank/DDBJ databases">
        <title>Genome sequencing of novel strain.</title>
        <authorList>
            <person name="Ganbat D."/>
            <person name="Ganbat S."/>
            <person name="Lee S.-J."/>
        </authorList>
    </citation>
    <scope>NUCLEOTIDE SEQUENCE</scope>
    <source>
        <strain evidence="2">SMD15-11</strain>
    </source>
</reference>
<evidence type="ECO:0000313" key="2">
    <source>
        <dbReference type="EMBL" id="XDT71884.1"/>
    </source>
</evidence>
<dbReference type="AlphaFoldDB" id="A0AB39UV50"/>
<dbReference type="InterPro" id="IPR018490">
    <property type="entry name" value="cNMP-bd_dom_sf"/>
</dbReference>
<gene>
    <name evidence="2" type="ORF">AAIA72_13895</name>
</gene>
<evidence type="ECO:0000259" key="1">
    <source>
        <dbReference type="PROSITE" id="PS50042"/>
    </source>
</evidence>
<dbReference type="PANTHER" id="PTHR24567:SF74">
    <property type="entry name" value="HTH-TYPE TRANSCRIPTIONAL REGULATOR ARCR"/>
    <property type="match status" value="1"/>
</dbReference>
<dbReference type="EMBL" id="CP154858">
    <property type="protein sequence ID" value="XDT71884.1"/>
    <property type="molecule type" value="Genomic_DNA"/>
</dbReference>
<dbReference type="InterPro" id="IPR014710">
    <property type="entry name" value="RmlC-like_jellyroll"/>
</dbReference>
<dbReference type="RefSeq" id="WP_369600908.1">
    <property type="nucleotide sequence ID" value="NZ_CP154858.1"/>
</dbReference>
<dbReference type="PANTHER" id="PTHR24567">
    <property type="entry name" value="CRP FAMILY TRANSCRIPTIONAL REGULATORY PROTEIN"/>
    <property type="match status" value="1"/>
</dbReference>